<proteinExistence type="predicted"/>
<sequence>MYGPPPECKGKAKSERQVCANVFVNKGEDVVKGKDILPVAWSNARSRS</sequence>
<organism evidence="1 2">
    <name type="scientific">Tunturiibacter lichenicola</name>
    <dbReference type="NCBI Taxonomy" id="2051959"/>
    <lineage>
        <taxon>Bacteria</taxon>
        <taxon>Pseudomonadati</taxon>
        <taxon>Acidobacteriota</taxon>
        <taxon>Terriglobia</taxon>
        <taxon>Terriglobales</taxon>
        <taxon>Acidobacteriaceae</taxon>
        <taxon>Tunturiibacter</taxon>
    </lineage>
</organism>
<evidence type="ECO:0000313" key="2">
    <source>
        <dbReference type="Proteomes" id="UP000569092"/>
    </source>
</evidence>
<dbReference type="EMBL" id="JACHDZ010000008">
    <property type="protein sequence ID" value="MBB5346076.1"/>
    <property type="molecule type" value="Genomic_DNA"/>
</dbReference>
<evidence type="ECO:0000313" key="1">
    <source>
        <dbReference type="EMBL" id="MBB5346076.1"/>
    </source>
</evidence>
<protein>
    <submittedName>
        <fullName evidence="1">Uncharacterized protein</fullName>
    </submittedName>
</protein>
<name>A0A7W8JBV0_9BACT</name>
<comment type="caution">
    <text evidence="1">The sequence shown here is derived from an EMBL/GenBank/DDBJ whole genome shotgun (WGS) entry which is preliminary data.</text>
</comment>
<feature type="non-terminal residue" evidence="1">
    <location>
        <position position="48"/>
    </location>
</feature>
<gene>
    <name evidence="1" type="ORF">HDF10_004083</name>
</gene>
<dbReference type="AlphaFoldDB" id="A0A7W8JBV0"/>
<dbReference type="Proteomes" id="UP000569092">
    <property type="component" value="Unassembled WGS sequence"/>
</dbReference>
<accession>A0A7W8JBV0</accession>
<reference evidence="1 2" key="1">
    <citation type="submission" date="2020-08" db="EMBL/GenBank/DDBJ databases">
        <title>Genomic Encyclopedia of Type Strains, Phase IV (KMG-V): Genome sequencing to study the core and pangenomes of soil and plant-associated prokaryotes.</title>
        <authorList>
            <person name="Whitman W."/>
        </authorList>
    </citation>
    <scope>NUCLEOTIDE SEQUENCE [LARGE SCALE GENOMIC DNA]</scope>
    <source>
        <strain evidence="1 2">M8US30</strain>
    </source>
</reference>